<evidence type="ECO:0000313" key="2">
    <source>
        <dbReference type="EMBL" id="KAF5561804.1"/>
    </source>
</evidence>
<comment type="caution">
    <text evidence="2">The sequence shown here is derived from an EMBL/GenBank/DDBJ whole genome shotgun (WGS) entry which is preliminary data.</text>
</comment>
<protein>
    <submittedName>
        <fullName evidence="2">Uncharacterized protein</fullName>
    </submittedName>
</protein>
<feature type="compositionally biased region" description="Polar residues" evidence="1">
    <location>
        <begin position="154"/>
        <end position="164"/>
    </location>
</feature>
<feature type="region of interest" description="Disordered" evidence="1">
    <location>
        <begin position="92"/>
        <end position="219"/>
    </location>
</feature>
<proteinExistence type="predicted"/>
<keyword evidence="3" id="KW-1185">Reference proteome</keyword>
<evidence type="ECO:0000256" key="1">
    <source>
        <dbReference type="SAM" id="MobiDB-lite"/>
    </source>
</evidence>
<feature type="compositionally biased region" description="Basic and acidic residues" evidence="1">
    <location>
        <begin position="165"/>
        <end position="174"/>
    </location>
</feature>
<accession>A0A8H5NE30</accession>
<name>A0A8H5NE30_9HYPO</name>
<evidence type="ECO:0000313" key="3">
    <source>
        <dbReference type="Proteomes" id="UP000574317"/>
    </source>
</evidence>
<feature type="compositionally biased region" description="Basic and acidic residues" evidence="1">
    <location>
        <begin position="119"/>
        <end position="153"/>
    </location>
</feature>
<organism evidence="2 3">
    <name type="scientific">Fusarium napiforme</name>
    <dbReference type="NCBI Taxonomy" id="42672"/>
    <lineage>
        <taxon>Eukaryota</taxon>
        <taxon>Fungi</taxon>
        <taxon>Dikarya</taxon>
        <taxon>Ascomycota</taxon>
        <taxon>Pezizomycotina</taxon>
        <taxon>Sordariomycetes</taxon>
        <taxon>Hypocreomycetidae</taxon>
        <taxon>Hypocreales</taxon>
        <taxon>Nectriaceae</taxon>
        <taxon>Fusarium</taxon>
        <taxon>Fusarium fujikuroi species complex</taxon>
    </lineage>
</organism>
<gene>
    <name evidence="2" type="ORF">FNAPI_3492</name>
</gene>
<dbReference type="EMBL" id="JAAOAO010000125">
    <property type="protein sequence ID" value="KAF5561804.1"/>
    <property type="molecule type" value="Genomic_DNA"/>
</dbReference>
<sequence length="272" mass="29784">MMPTQSPFGRDQRTWSAAHCCGIAPPPEGYMPETAPDLSVIRPGESLEADIVLSNPNHVFHQMVKNGGDIEISMTERWNGFWLATAPEQPYVSSEPNHFAPSHGEPETSDGNKPIYGDDSSRVSSDVRVETEATSRAEQSESTTSKDKAKSKESYTSGQSTTKSSEYRSPENETRYSSTDSKAAESPKHGSLPIESSEDTRSTGASLSNTEKVATTPAPFAVLQKRAEEPKATDAMQSWTTMASKTTKTVSPRLVQKDCRDKCNEDCKCKDY</sequence>
<reference evidence="2 3" key="1">
    <citation type="submission" date="2020-05" db="EMBL/GenBank/DDBJ databases">
        <title>Identification and distribution of gene clusters putatively required for synthesis of sphingolipid metabolism inhibitors in phylogenetically diverse species of the filamentous fungus Fusarium.</title>
        <authorList>
            <person name="Kim H.-S."/>
            <person name="Busman M."/>
            <person name="Brown D.W."/>
            <person name="Divon H."/>
            <person name="Uhlig S."/>
            <person name="Proctor R.H."/>
        </authorList>
    </citation>
    <scope>NUCLEOTIDE SEQUENCE [LARGE SCALE GENOMIC DNA]</scope>
    <source>
        <strain evidence="2 3">NRRL 25196</strain>
    </source>
</reference>
<dbReference type="AlphaFoldDB" id="A0A8H5NE30"/>
<dbReference type="Proteomes" id="UP000574317">
    <property type="component" value="Unassembled WGS sequence"/>
</dbReference>
<feature type="compositionally biased region" description="Polar residues" evidence="1">
    <location>
        <begin position="202"/>
        <end position="213"/>
    </location>
</feature>